<protein>
    <submittedName>
        <fullName evidence="2">BTB domain-containing protein</fullName>
    </submittedName>
</protein>
<keyword evidence="1" id="KW-1185">Reference proteome</keyword>
<evidence type="ECO:0000313" key="2">
    <source>
        <dbReference type="WBParaSite" id="PTRK_0001102000.1"/>
    </source>
</evidence>
<sequence>MTKEKWTTLISLSEKDCSIEDIKLTCAYLCYDINLTITQIKDKIKIIITNKPQFDEVYHILLHYQLIVNGRRIIRIMDDFWNGKECELINCLYNDTTVIDTLKFEIEMVEIKSGENLKEKSCLRNFKVNVGGESFYFNIKQLEEYGGKLYNVIKENLDEEKMECEFNEILPNEFRIFIEACFKYNSLNINRRNYLQLLPIATTLQAHLLLRSLETFLITNKEIHQIRKLEHAITYRMSRLCDVIIRSYENNRVKMLSDLHQYMEKNNETLDEQHPMILQIFDIGSNHVIIN</sequence>
<evidence type="ECO:0000313" key="1">
    <source>
        <dbReference type="Proteomes" id="UP000038045"/>
    </source>
</evidence>
<dbReference type="WBParaSite" id="PTRK_0001102000.1">
    <property type="protein sequence ID" value="PTRK_0001102000.1"/>
    <property type="gene ID" value="PTRK_0001102000"/>
</dbReference>
<name>A0A0N4ZR85_PARTI</name>
<organism evidence="1 2">
    <name type="scientific">Parastrongyloides trichosuri</name>
    <name type="common">Possum-specific nematode worm</name>
    <dbReference type="NCBI Taxonomy" id="131310"/>
    <lineage>
        <taxon>Eukaryota</taxon>
        <taxon>Metazoa</taxon>
        <taxon>Ecdysozoa</taxon>
        <taxon>Nematoda</taxon>
        <taxon>Chromadorea</taxon>
        <taxon>Rhabditida</taxon>
        <taxon>Tylenchina</taxon>
        <taxon>Panagrolaimomorpha</taxon>
        <taxon>Strongyloidoidea</taxon>
        <taxon>Strongyloididae</taxon>
        <taxon>Parastrongyloides</taxon>
    </lineage>
</organism>
<dbReference type="STRING" id="131310.A0A0N4ZR85"/>
<proteinExistence type="predicted"/>
<accession>A0A0N4ZR85</accession>
<dbReference type="AlphaFoldDB" id="A0A0N4ZR85"/>
<reference evidence="2" key="1">
    <citation type="submission" date="2017-02" db="UniProtKB">
        <authorList>
            <consortium name="WormBaseParasite"/>
        </authorList>
    </citation>
    <scope>IDENTIFICATION</scope>
</reference>
<dbReference type="Proteomes" id="UP000038045">
    <property type="component" value="Unplaced"/>
</dbReference>